<dbReference type="Proteomes" id="UP000320791">
    <property type="component" value="Unassembled WGS sequence"/>
</dbReference>
<protein>
    <submittedName>
        <fullName evidence="4">DUF3492 domain-containing protein</fullName>
    </submittedName>
</protein>
<dbReference type="SUPFAM" id="SSF53756">
    <property type="entry name" value="UDP-Glycosyltransferase/glycogen phosphorylase"/>
    <property type="match status" value="1"/>
</dbReference>
<feature type="domain" description="Glycosyl transferase family 1" evidence="2">
    <location>
        <begin position="322"/>
        <end position="492"/>
    </location>
</feature>
<keyword evidence="5" id="KW-1185">Reference proteome</keyword>
<dbReference type="OrthoDB" id="477186at2"/>
<dbReference type="RefSeq" id="WP_146325720.1">
    <property type="nucleotide sequence ID" value="NZ_BAABLR010000053.1"/>
</dbReference>
<keyword evidence="1" id="KW-0808">Transferase</keyword>
<evidence type="ECO:0000256" key="1">
    <source>
        <dbReference type="ARBA" id="ARBA00022679"/>
    </source>
</evidence>
<dbReference type="Gene3D" id="3.40.50.2000">
    <property type="entry name" value="Glycogen Phosphorylase B"/>
    <property type="match status" value="2"/>
</dbReference>
<dbReference type="EMBL" id="VOHM01000046">
    <property type="protein sequence ID" value="TWT17100.1"/>
    <property type="molecule type" value="Genomic_DNA"/>
</dbReference>
<dbReference type="GO" id="GO:0016757">
    <property type="term" value="F:glycosyltransferase activity"/>
    <property type="evidence" value="ECO:0007669"/>
    <property type="project" value="InterPro"/>
</dbReference>
<reference evidence="4 5" key="1">
    <citation type="submission" date="2019-08" db="EMBL/GenBank/DDBJ databases">
        <authorList>
            <person name="Lei W."/>
        </authorList>
    </citation>
    <scope>NUCLEOTIDE SEQUENCE [LARGE SCALE GENOMIC DNA]</scope>
    <source>
        <strain evidence="4 5">CCUG 58627</strain>
    </source>
</reference>
<feature type="domain" description="DUF3492" evidence="3">
    <location>
        <begin position="19"/>
        <end position="293"/>
    </location>
</feature>
<dbReference type="InterPro" id="IPR047691">
    <property type="entry name" value="PelF-like"/>
</dbReference>
<dbReference type="PANTHER" id="PTHR12526">
    <property type="entry name" value="GLYCOSYLTRANSFERASE"/>
    <property type="match status" value="1"/>
</dbReference>
<organism evidence="4 5">
    <name type="scientific">Corynebacterium canis</name>
    <dbReference type="NCBI Taxonomy" id="679663"/>
    <lineage>
        <taxon>Bacteria</taxon>
        <taxon>Bacillati</taxon>
        <taxon>Actinomycetota</taxon>
        <taxon>Actinomycetes</taxon>
        <taxon>Mycobacteriales</taxon>
        <taxon>Corynebacteriaceae</taxon>
        <taxon>Corynebacterium</taxon>
    </lineage>
</organism>
<dbReference type="NCBIfam" id="NF038011">
    <property type="entry name" value="PelF"/>
    <property type="match status" value="1"/>
</dbReference>
<evidence type="ECO:0000313" key="5">
    <source>
        <dbReference type="Proteomes" id="UP000320791"/>
    </source>
</evidence>
<evidence type="ECO:0000313" key="4">
    <source>
        <dbReference type="EMBL" id="TWT17100.1"/>
    </source>
</evidence>
<evidence type="ECO:0000259" key="3">
    <source>
        <dbReference type="Pfam" id="PF11997"/>
    </source>
</evidence>
<comment type="caution">
    <text evidence="4">The sequence shown here is derived from an EMBL/GenBank/DDBJ whole genome shotgun (WGS) entry which is preliminary data.</text>
</comment>
<evidence type="ECO:0000259" key="2">
    <source>
        <dbReference type="Pfam" id="PF00534"/>
    </source>
</evidence>
<dbReference type="Pfam" id="PF11997">
    <property type="entry name" value="DUF3492"/>
    <property type="match status" value="1"/>
</dbReference>
<dbReference type="InterPro" id="IPR022622">
    <property type="entry name" value="DUF3492"/>
</dbReference>
<dbReference type="InterPro" id="IPR001296">
    <property type="entry name" value="Glyco_trans_1"/>
</dbReference>
<accession>A0A5C5TV81</accession>
<sequence>MRKTKYRFPGDDTPLELVDVAIVMESTYPFLTGGVSAVVHDIISHNPDLKFGIIHIAWDSKAPTKDLYGVPENVAWVDVLYLSLEEHRAGFQAAVNDTAGEPNTAALIQALRAGMQGNPELLRRLYVNAVNPQTRSWRLWSVLPRRDLMAAVLDAAGQADDIRLDELFWMIRDFFSLMYALLDRVHPPARVYHAHTTGYASLVSAAASLQNNGRFLLTEHNLYVQDTVNTLLDRSMNLPITLDSPRELCSTTFEWFWTNWWIRLGALLYPMTDHITYLYPRAIEEAKDLGGDPEKSEILPNGIVWDDFAYTRFRRQEVIDNLPEKKVWRLVSIARVVPIKGILELIDTVDELCKRGVDNVVVDVLGPTNHLPEYYEKCLEHIENLGLQDKVVLRGSMRVRDVLHDYDALILASFNEGQPVVVLEAMVGGLPVIGTRVGGMEQMVLDPLLDQEQRVVGPCGDLAEPGDVTGLADIVQRIAFDKDLYLRWHRNALSRPHTIFLMEQVMVRYNAIYRRLGAGTNVSRTADLGRGEQDIVIGGWERLPKQGKLRMVGGGVRRFFAR</sequence>
<gene>
    <name evidence="4" type="ORF">FRX94_12730</name>
</gene>
<name>A0A5C5TV81_9CORY</name>
<proteinExistence type="predicted"/>
<dbReference type="AlphaFoldDB" id="A0A5C5TV81"/>
<dbReference type="Pfam" id="PF00534">
    <property type="entry name" value="Glycos_transf_1"/>
    <property type="match status" value="1"/>
</dbReference>